<organism evidence="2 3">
    <name type="scientific">Candidatus Enterococcus palustris</name>
    <dbReference type="NCBI Taxonomy" id="1834189"/>
    <lineage>
        <taxon>Bacteria</taxon>
        <taxon>Bacillati</taxon>
        <taxon>Bacillota</taxon>
        <taxon>Bacilli</taxon>
        <taxon>Lactobacillales</taxon>
        <taxon>Enterococcaceae</taxon>
        <taxon>Enterococcus</taxon>
    </lineage>
</organism>
<evidence type="ECO:0000313" key="2">
    <source>
        <dbReference type="EMBL" id="WYK00027.1"/>
    </source>
</evidence>
<dbReference type="PROSITE" id="PS51257">
    <property type="entry name" value="PROKAR_LIPOPROTEIN"/>
    <property type="match status" value="1"/>
</dbReference>
<evidence type="ECO:0000313" key="3">
    <source>
        <dbReference type="Proteomes" id="UP000194948"/>
    </source>
</evidence>
<name>A0AAQ3Y5D7_9ENTE</name>
<keyword evidence="3" id="KW-1185">Reference proteome</keyword>
<gene>
    <name evidence="2" type="ORF">A5821_001121</name>
</gene>
<feature type="chain" id="PRO_5042978236" description="DUF4352 domain-containing protein" evidence="1">
    <location>
        <begin position="23"/>
        <end position="199"/>
    </location>
</feature>
<dbReference type="RefSeq" id="WP_086313597.1">
    <property type="nucleotide sequence ID" value="NZ_CP147244.1"/>
</dbReference>
<reference evidence="2" key="1">
    <citation type="submission" date="2017-05" db="EMBL/GenBank/DDBJ databases">
        <authorList>
            <consortium name="The Broad Institute Genomics Platform"/>
            <consortium name="The Broad Institute Genomic Center for Infectious Diseases"/>
            <person name="Earl A."/>
            <person name="Manson A."/>
            <person name="Schwartman J."/>
            <person name="Gilmore M."/>
            <person name="Abouelleil A."/>
            <person name="Cao P."/>
            <person name="Chapman S."/>
            <person name="Cusick C."/>
            <person name="Shea T."/>
            <person name="Young S."/>
            <person name="Neafsey D."/>
            <person name="Nusbaum C."/>
            <person name="Birren B."/>
        </authorList>
    </citation>
    <scope>NUCLEOTIDE SEQUENCE</scope>
    <source>
        <strain evidence="2">7F3_DIV0205</strain>
    </source>
</reference>
<evidence type="ECO:0008006" key="4">
    <source>
        <dbReference type="Google" id="ProtNLM"/>
    </source>
</evidence>
<dbReference type="Proteomes" id="UP000194948">
    <property type="component" value="Chromosome"/>
</dbReference>
<keyword evidence="1" id="KW-0732">Signal</keyword>
<dbReference type="AlphaFoldDB" id="A0AAQ3Y5D7"/>
<evidence type="ECO:0000256" key="1">
    <source>
        <dbReference type="SAM" id="SignalP"/>
    </source>
</evidence>
<accession>A0AAQ3Y5D7</accession>
<feature type="signal peptide" evidence="1">
    <location>
        <begin position="1"/>
        <end position="22"/>
    </location>
</feature>
<proteinExistence type="predicted"/>
<dbReference type="EMBL" id="CP147244">
    <property type="protein sequence ID" value="WYK00027.1"/>
    <property type="molecule type" value="Genomic_DNA"/>
</dbReference>
<reference evidence="2" key="2">
    <citation type="submission" date="2024-03" db="EMBL/GenBank/DDBJ databases">
        <title>The Genome Sequence of Enterococcus sp. DIV0205d.</title>
        <authorList>
            <consortium name="The Broad Institute Genomics Platform"/>
            <consortium name="The Broad Institute Microbial Omics Core"/>
            <consortium name="The Broad Institute Genomic Center for Infectious Diseases"/>
            <person name="Earl A."/>
            <person name="Manson A."/>
            <person name="Gilmore M."/>
            <person name="Schwartman J."/>
            <person name="Shea T."/>
            <person name="Abouelleil A."/>
            <person name="Cao P."/>
            <person name="Chapman S."/>
            <person name="Cusick C."/>
            <person name="Young S."/>
            <person name="Neafsey D."/>
            <person name="Nusbaum C."/>
            <person name="Birren B."/>
        </authorList>
    </citation>
    <scope>NUCLEOTIDE SEQUENCE</scope>
    <source>
        <strain evidence="2">7F3_DIV0205</strain>
    </source>
</reference>
<sequence length="199" mass="22276">MRKVIMLCFCVTLLMLTSCSNVENETRESEARELLEDGLTFMSGIQEVGREIKYTVKKRRHKINETAVIYENTKPVIEISVKKAKGQLYPNSVNKYDSIEVEMNYKNIDYPKAFEISFSGVELFTMKGQAIKHGANGMESTEATLGTQGHATAALTIGELIEIGDSVIIRYDYDIEVNGGGAGPFDYIEFEVPIEVVKK</sequence>
<protein>
    <recommendedName>
        <fullName evidence="4">DUF4352 domain-containing protein</fullName>
    </recommendedName>
</protein>